<dbReference type="PROSITE" id="PS51450">
    <property type="entry name" value="LRR"/>
    <property type="match status" value="1"/>
</dbReference>
<accession>A0ABD2HT42</accession>
<evidence type="ECO:0000256" key="1">
    <source>
        <dbReference type="SAM" id="MobiDB-lite"/>
    </source>
</evidence>
<dbReference type="Gene3D" id="3.80.10.10">
    <property type="entry name" value="Ribonuclease Inhibitor"/>
    <property type="match status" value="1"/>
</dbReference>
<dbReference type="Proteomes" id="UP001620645">
    <property type="component" value="Unassembled WGS sequence"/>
</dbReference>
<protein>
    <submittedName>
        <fullName evidence="3">Uncharacterized protein</fullName>
    </submittedName>
</protein>
<feature type="signal peptide" evidence="2">
    <location>
        <begin position="1"/>
        <end position="20"/>
    </location>
</feature>
<feature type="region of interest" description="Disordered" evidence="1">
    <location>
        <begin position="122"/>
        <end position="143"/>
    </location>
</feature>
<comment type="caution">
    <text evidence="3">The sequence shown here is derived from an EMBL/GenBank/DDBJ whole genome shotgun (WGS) entry which is preliminary data.</text>
</comment>
<dbReference type="InterPro" id="IPR001611">
    <property type="entry name" value="Leu-rich_rpt"/>
</dbReference>
<reference evidence="3 4" key="1">
    <citation type="submission" date="2024-10" db="EMBL/GenBank/DDBJ databases">
        <authorList>
            <person name="Kim D."/>
        </authorList>
    </citation>
    <scope>NUCLEOTIDE SEQUENCE [LARGE SCALE GENOMIC DNA]</scope>
    <source>
        <strain evidence="3">Taebaek</strain>
    </source>
</reference>
<dbReference type="PANTHER" id="PTHR39385:SF2">
    <property type="entry name" value="SLIT-LIKE 3 PROTEIN"/>
    <property type="match status" value="1"/>
</dbReference>
<keyword evidence="2" id="KW-0732">Signal</keyword>
<dbReference type="InterPro" id="IPR032675">
    <property type="entry name" value="LRR_dom_sf"/>
</dbReference>
<keyword evidence="4" id="KW-1185">Reference proteome</keyword>
<feature type="chain" id="PRO_5044841953" evidence="2">
    <location>
        <begin position="21"/>
        <end position="173"/>
    </location>
</feature>
<dbReference type="EMBL" id="JBICCN010000420">
    <property type="protein sequence ID" value="KAL3069996.1"/>
    <property type="molecule type" value="Genomic_DNA"/>
</dbReference>
<sequence>MDLIIKFFTFTLICSTSIEAYNFHCLIGCRCDTNEEIIHCDDHVLRKTVPLPPHGNHLRGFTVLSLTNNNIDELPDEQLLMTKFPDLKSVDVEDNKNFDCDTLKLFTKLNVLSDCGKKNGKKDDRIHVHGPNSKNEEPKHRGKNEWKDYGLKVLIDDIGKMFNDVGERIKKIT</sequence>
<evidence type="ECO:0000256" key="2">
    <source>
        <dbReference type="SAM" id="SignalP"/>
    </source>
</evidence>
<proteinExistence type="predicted"/>
<evidence type="ECO:0000313" key="4">
    <source>
        <dbReference type="Proteomes" id="UP001620645"/>
    </source>
</evidence>
<organism evidence="3 4">
    <name type="scientific">Heterodera schachtii</name>
    <name type="common">Sugarbeet cyst nematode worm</name>
    <name type="synonym">Tylenchus schachtii</name>
    <dbReference type="NCBI Taxonomy" id="97005"/>
    <lineage>
        <taxon>Eukaryota</taxon>
        <taxon>Metazoa</taxon>
        <taxon>Ecdysozoa</taxon>
        <taxon>Nematoda</taxon>
        <taxon>Chromadorea</taxon>
        <taxon>Rhabditida</taxon>
        <taxon>Tylenchina</taxon>
        <taxon>Tylenchomorpha</taxon>
        <taxon>Tylenchoidea</taxon>
        <taxon>Heteroderidae</taxon>
        <taxon>Heteroderinae</taxon>
        <taxon>Heterodera</taxon>
    </lineage>
</organism>
<dbReference type="PANTHER" id="PTHR39385">
    <property type="entry name" value="PROTEIN CBG20422"/>
    <property type="match status" value="1"/>
</dbReference>
<dbReference type="SUPFAM" id="SSF52075">
    <property type="entry name" value="Outer arm dynein light chain 1"/>
    <property type="match status" value="1"/>
</dbReference>
<evidence type="ECO:0000313" key="3">
    <source>
        <dbReference type="EMBL" id="KAL3069996.1"/>
    </source>
</evidence>
<name>A0ABD2HT42_HETSC</name>
<dbReference type="AlphaFoldDB" id="A0ABD2HT42"/>
<gene>
    <name evidence="3" type="ORF">niasHS_017285</name>
</gene>
<feature type="compositionally biased region" description="Basic and acidic residues" evidence="1">
    <location>
        <begin position="134"/>
        <end position="143"/>
    </location>
</feature>